<gene>
    <name evidence="1" type="ORF">GCM10011611_62420</name>
</gene>
<dbReference type="RefSeq" id="WP_189052116.1">
    <property type="nucleotide sequence ID" value="NZ_BMJQ01000025.1"/>
</dbReference>
<name>A0A8J3E6S8_9PROT</name>
<comment type="caution">
    <text evidence="1">The sequence shown here is derived from an EMBL/GenBank/DDBJ whole genome shotgun (WGS) entry which is preliminary data.</text>
</comment>
<accession>A0A8J3E6S8</accession>
<reference evidence="1" key="1">
    <citation type="journal article" date="2014" name="Int. J. Syst. Evol. Microbiol.">
        <title>Complete genome sequence of Corynebacterium casei LMG S-19264T (=DSM 44701T), isolated from a smear-ripened cheese.</title>
        <authorList>
            <consortium name="US DOE Joint Genome Institute (JGI-PGF)"/>
            <person name="Walter F."/>
            <person name="Albersmeier A."/>
            <person name="Kalinowski J."/>
            <person name="Ruckert C."/>
        </authorList>
    </citation>
    <scope>NUCLEOTIDE SEQUENCE</scope>
    <source>
        <strain evidence="1">CGMCC 1.15725</strain>
    </source>
</reference>
<protein>
    <submittedName>
        <fullName evidence="1">Uncharacterized protein</fullName>
    </submittedName>
</protein>
<sequence>MSDVSSSPVADYKRLLQIVCDNRPSGTRHRLAKALGTNRSFVSQLTNPIYTVPIPVQHLETIFEVCHFSMTERTAFLAAYDRAHPERRKAAEAQPKVREITLSVPDLGSAKRNQQLDDMMAEYARQMARLLSTQDD</sequence>
<keyword evidence="2" id="KW-1185">Reference proteome</keyword>
<dbReference type="AlphaFoldDB" id="A0A8J3E6S8"/>
<proteinExistence type="predicted"/>
<reference evidence="1" key="2">
    <citation type="submission" date="2020-09" db="EMBL/GenBank/DDBJ databases">
        <authorList>
            <person name="Sun Q."/>
            <person name="Zhou Y."/>
        </authorList>
    </citation>
    <scope>NUCLEOTIDE SEQUENCE</scope>
    <source>
        <strain evidence="1">CGMCC 1.15725</strain>
    </source>
</reference>
<organism evidence="1 2">
    <name type="scientific">Aliidongia dinghuensis</name>
    <dbReference type="NCBI Taxonomy" id="1867774"/>
    <lineage>
        <taxon>Bacteria</taxon>
        <taxon>Pseudomonadati</taxon>
        <taxon>Pseudomonadota</taxon>
        <taxon>Alphaproteobacteria</taxon>
        <taxon>Rhodospirillales</taxon>
        <taxon>Dongiaceae</taxon>
        <taxon>Aliidongia</taxon>
    </lineage>
</organism>
<dbReference type="Proteomes" id="UP000646365">
    <property type="component" value="Unassembled WGS sequence"/>
</dbReference>
<evidence type="ECO:0000313" key="1">
    <source>
        <dbReference type="EMBL" id="GGF47507.1"/>
    </source>
</evidence>
<dbReference type="EMBL" id="BMJQ01000025">
    <property type="protein sequence ID" value="GGF47507.1"/>
    <property type="molecule type" value="Genomic_DNA"/>
</dbReference>
<evidence type="ECO:0000313" key="2">
    <source>
        <dbReference type="Proteomes" id="UP000646365"/>
    </source>
</evidence>